<evidence type="ECO:0000256" key="16">
    <source>
        <dbReference type="ARBA" id="ARBA00023316"/>
    </source>
</evidence>
<evidence type="ECO:0000256" key="17">
    <source>
        <dbReference type="ARBA" id="ARBA00049406"/>
    </source>
</evidence>
<reference evidence="21" key="1">
    <citation type="submission" date="2021-08" db="EMBL/GenBank/DDBJ databases">
        <title>Global Aspergillus fumigatus from environmental and clinical sources.</title>
        <authorList>
            <person name="Barber A."/>
            <person name="Sae-Ong T."/>
        </authorList>
    </citation>
    <scope>NUCLEOTIDE SEQUENCE</scope>
    <source>
        <strain evidence="21">NRZ-2016-071</strain>
    </source>
</reference>
<dbReference type="FunFam" id="3.40.50.1100:FF:000040">
    <property type="entry name" value="L-serine dehydratase, putative"/>
    <property type="match status" value="1"/>
</dbReference>
<evidence type="ECO:0000259" key="20">
    <source>
        <dbReference type="Pfam" id="PF00291"/>
    </source>
</evidence>
<comment type="cofactor">
    <cofactor evidence="1">
        <name>pyridoxal 5'-phosphate</name>
        <dbReference type="ChEBI" id="CHEBI:597326"/>
    </cofactor>
</comment>
<evidence type="ECO:0000256" key="11">
    <source>
        <dbReference type="ARBA" id="ARBA00022729"/>
    </source>
</evidence>
<evidence type="ECO:0000256" key="18">
    <source>
        <dbReference type="RuleBase" id="RU361169"/>
    </source>
</evidence>
<feature type="chain" id="PRO_5040121832" description="L-serine ammonia-lyase" evidence="19">
    <location>
        <begin position="21"/>
        <end position="598"/>
    </location>
</feature>
<dbReference type="Gene3D" id="3.40.50.1100">
    <property type="match status" value="2"/>
</dbReference>
<dbReference type="SUPFAM" id="SSF53686">
    <property type="entry name" value="Tryptophan synthase beta subunit-like PLP-dependent enzymes"/>
    <property type="match status" value="1"/>
</dbReference>
<evidence type="ECO:0000256" key="15">
    <source>
        <dbReference type="ARBA" id="ARBA00023295"/>
    </source>
</evidence>
<comment type="caution">
    <text evidence="21">The sequence shown here is derived from an EMBL/GenBank/DDBJ whole genome shotgun (WGS) entry which is preliminary data.</text>
</comment>
<dbReference type="GO" id="GO:0006094">
    <property type="term" value="P:gluconeogenesis"/>
    <property type="evidence" value="ECO:0007669"/>
    <property type="project" value="UniProtKB-KW"/>
</dbReference>
<evidence type="ECO:0000256" key="5">
    <source>
        <dbReference type="ARBA" id="ARBA00008834"/>
    </source>
</evidence>
<evidence type="ECO:0000256" key="7">
    <source>
        <dbReference type="ARBA" id="ARBA00012093"/>
    </source>
</evidence>
<dbReference type="EMBL" id="JAIBSC010000030">
    <property type="protein sequence ID" value="KAH1907203.1"/>
    <property type="molecule type" value="Genomic_DNA"/>
</dbReference>
<dbReference type="SUPFAM" id="SSF51126">
    <property type="entry name" value="Pectin lyase-like"/>
    <property type="match status" value="1"/>
</dbReference>
<dbReference type="InterPro" id="IPR050147">
    <property type="entry name" value="Ser/Thr_Dehydratase"/>
</dbReference>
<comment type="pathway">
    <text evidence="4">Carbohydrate biosynthesis; gluconeogenesis.</text>
</comment>
<keyword evidence="10" id="KW-0964">Secreted</keyword>
<comment type="subcellular location">
    <subcellularLocation>
        <location evidence="2">Cytoplasm</location>
    </subcellularLocation>
    <subcellularLocation>
        <location evidence="3">Secreted</location>
    </subcellularLocation>
</comment>
<dbReference type="GO" id="GO:0006565">
    <property type="term" value="P:L-serine catabolic process"/>
    <property type="evidence" value="ECO:0007669"/>
    <property type="project" value="TreeGrafter"/>
</dbReference>
<evidence type="ECO:0000256" key="12">
    <source>
        <dbReference type="ARBA" id="ARBA00022801"/>
    </source>
</evidence>
<dbReference type="EC" id="4.3.1.17" evidence="7"/>
<dbReference type="GO" id="GO:0009097">
    <property type="term" value="P:isoleucine biosynthetic process"/>
    <property type="evidence" value="ECO:0007669"/>
    <property type="project" value="TreeGrafter"/>
</dbReference>
<keyword evidence="11 19" id="KW-0732">Signal</keyword>
<evidence type="ECO:0000313" key="22">
    <source>
        <dbReference type="Proteomes" id="UP000813423"/>
    </source>
</evidence>
<evidence type="ECO:0000256" key="2">
    <source>
        <dbReference type="ARBA" id="ARBA00004496"/>
    </source>
</evidence>
<dbReference type="GO" id="GO:0071555">
    <property type="term" value="P:cell wall organization"/>
    <property type="evidence" value="ECO:0007669"/>
    <property type="project" value="UniProtKB-KW"/>
</dbReference>
<accession>A0A9P8NJ06</accession>
<organism evidence="21 22">
    <name type="scientific">Aspergillus fumigatus</name>
    <name type="common">Neosartorya fumigata</name>
    <dbReference type="NCBI Taxonomy" id="746128"/>
    <lineage>
        <taxon>Eukaryota</taxon>
        <taxon>Fungi</taxon>
        <taxon>Dikarya</taxon>
        <taxon>Ascomycota</taxon>
        <taxon>Pezizomycotina</taxon>
        <taxon>Eurotiomycetes</taxon>
        <taxon>Eurotiomycetidae</taxon>
        <taxon>Eurotiales</taxon>
        <taxon>Aspergillaceae</taxon>
        <taxon>Aspergillus</taxon>
        <taxon>Aspergillus subgen. Fumigati</taxon>
    </lineage>
</organism>
<evidence type="ECO:0000313" key="21">
    <source>
        <dbReference type="EMBL" id="KAH1907203.1"/>
    </source>
</evidence>
<dbReference type="GO" id="GO:0005737">
    <property type="term" value="C:cytoplasm"/>
    <property type="evidence" value="ECO:0007669"/>
    <property type="project" value="UniProtKB-SubCell"/>
</dbReference>
<dbReference type="GO" id="GO:0006567">
    <property type="term" value="P:L-threonine catabolic process"/>
    <property type="evidence" value="ECO:0007669"/>
    <property type="project" value="TreeGrafter"/>
</dbReference>
<comment type="similarity">
    <text evidence="6">Belongs to the serine/threonine dehydratase family.</text>
</comment>
<evidence type="ECO:0000256" key="6">
    <source>
        <dbReference type="ARBA" id="ARBA00010869"/>
    </source>
</evidence>
<dbReference type="InterPro" id="IPR001926">
    <property type="entry name" value="TrpB-like_PALP"/>
</dbReference>
<dbReference type="Pfam" id="PF00291">
    <property type="entry name" value="PALP"/>
    <property type="match status" value="1"/>
</dbReference>
<name>A0A9P8NJ06_ASPFM</name>
<dbReference type="GO" id="GO:0003941">
    <property type="term" value="F:L-serine ammonia-lyase activity"/>
    <property type="evidence" value="ECO:0007669"/>
    <property type="project" value="UniProtKB-EC"/>
</dbReference>
<evidence type="ECO:0000256" key="14">
    <source>
        <dbReference type="ARBA" id="ARBA00023239"/>
    </source>
</evidence>
<keyword evidence="14" id="KW-0456">Lyase</keyword>
<dbReference type="InterPro" id="IPR036052">
    <property type="entry name" value="TrpB-like_PALP_sf"/>
</dbReference>
<dbReference type="GO" id="GO:0005576">
    <property type="term" value="C:extracellular region"/>
    <property type="evidence" value="ECO:0007669"/>
    <property type="project" value="UniProtKB-SubCell"/>
</dbReference>
<evidence type="ECO:0000256" key="3">
    <source>
        <dbReference type="ARBA" id="ARBA00004613"/>
    </source>
</evidence>
<protein>
    <recommendedName>
        <fullName evidence="7">L-serine ammonia-lyase</fullName>
        <ecNumber evidence="7">4.3.1.17</ecNumber>
    </recommendedName>
</protein>
<dbReference type="Pfam" id="PF00295">
    <property type="entry name" value="Glyco_hydro_28"/>
    <property type="match status" value="1"/>
</dbReference>
<evidence type="ECO:0000256" key="13">
    <source>
        <dbReference type="ARBA" id="ARBA00022898"/>
    </source>
</evidence>
<evidence type="ECO:0000256" key="19">
    <source>
        <dbReference type="SAM" id="SignalP"/>
    </source>
</evidence>
<dbReference type="FunFam" id="3.40.50.1100:FF:000066">
    <property type="entry name" value="L-serine dehydratase, putative"/>
    <property type="match status" value="1"/>
</dbReference>
<proteinExistence type="inferred from homology"/>
<dbReference type="PANTHER" id="PTHR48078:SF2">
    <property type="entry name" value="CATABOLIC L-SERINE_THREONINE DEHYDRATASE"/>
    <property type="match status" value="1"/>
</dbReference>
<dbReference type="Gene3D" id="2.160.20.10">
    <property type="entry name" value="Single-stranded right-handed beta-helix, Pectin lyase-like"/>
    <property type="match status" value="1"/>
</dbReference>
<dbReference type="InterPro" id="IPR000743">
    <property type="entry name" value="Glyco_hydro_28"/>
</dbReference>
<comment type="catalytic activity">
    <reaction evidence="17">
        <text>L-serine = pyruvate + NH4(+)</text>
        <dbReference type="Rhea" id="RHEA:19169"/>
        <dbReference type="ChEBI" id="CHEBI:15361"/>
        <dbReference type="ChEBI" id="CHEBI:28938"/>
        <dbReference type="ChEBI" id="CHEBI:33384"/>
        <dbReference type="EC" id="4.3.1.17"/>
    </reaction>
</comment>
<gene>
    <name evidence="21" type="ORF">KXV57_004825</name>
</gene>
<evidence type="ECO:0000256" key="4">
    <source>
        <dbReference type="ARBA" id="ARBA00004742"/>
    </source>
</evidence>
<evidence type="ECO:0000256" key="10">
    <source>
        <dbReference type="ARBA" id="ARBA00022525"/>
    </source>
</evidence>
<evidence type="ECO:0000256" key="1">
    <source>
        <dbReference type="ARBA" id="ARBA00001933"/>
    </source>
</evidence>
<keyword evidence="13" id="KW-0663">Pyridoxal phosphate</keyword>
<keyword evidence="16" id="KW-0961">Cell wall biogenesis/degradation</keyword>
<evidence type="ECO:0000256" key="8">
    <source>
        <dbReference type="ARBA" id="ARBA00022432"/>
    </source>
</evidence>
<dbReference type="InterPro" id="IPR012334">
    <property type="entry name" value="Pectin_lyas_fold"/>
</dbReference>
<dbReference type="GO" id="GO:0004794">
    <property type="term" value="F:threonine deaminase activity"/>
    <property type="evidence" value="ECO:0007669"/>
    <property type="project" value="TreeGrafter"/>
</dbReference>
<keyword evidence="12 18" id="KW-0378">Hydrolase</keyword>
<comment type="similarity">
    <text evidence="5 18">Belongs to the glycosyl hydrolase 28 family.</text>
</comment>
<feature type="signal peptide" evidence="19">
    <location>
        <begin position="1"/>
        <end position="20"/>
    </location>
</feature>
<evidence type="ECO:0000256" key="9">
    <source>
        <dbReference type="ARBA" id="ARBA00022490"/>
    </source>
</evidence>
<keyword evidence="9" id="KW-0963">Cytoplasm</keyword>
<dbReference type="InterPro" id="IPR011050">
    <property type="entry name" value="Pectin_lyase_fold/virulence"/>
</dbReference>
<feature type="domain" description="Tryptophan synthase beta chain-like PALP" evidence="20">
    <location>
        <begin position="298"/>
        <end position="577"/>
    </location>
</feature>
<dbReference type="AlphaFoldDB" id="A0A9P8NJ06"/>
<keyword evidence="15 18" id="KW-0326">Glycosidase</keyword>
<dbReference type="Proteomes" id="UP000813423">
    <property type="component" value="Unassembled WGS sequence"/>
</dbReference>
<keyword evidence="8" id="KW-0312">Gluconeogenesis</keyword>
<dbReference type="GO" id="GO:0004650">
    <property type="term" value="F:polygalacturonase activity"/>
    <property type="evidence" value="ECO:0007669"/>
    <property type="project" value="InterPro"/>
</dbReference>
<dbReference type="PANTHER" id="PTHR48078">
    <property type="entry name" value="THREONINE DEHYDRATASE, MITOCHONDRIAL-RELATED"/>
    <property type="match status" value="1"/>
</dbReference>
<sequence>MRPSIISLVALSLFLGLAYAGGVEEDKRDNVCTVKANGKQKDDVPNLLRAFNECGNGGTIIFPEDQSYWIGARLNPVLNDVSVQWRGKWTFSDNFDYWRNNSFPVAFQNHRAGFLLVDSTSPLMDTVPEASMATAIRDIPQKRASHNLDRCRSSFGTSMKLMSGTFVKDPPLWSLNIINGTNMRFNSIYCNATSVDAPYGHNWFADTMDAVNIQPTNFVYQGGDDCIAIKPRSYNIDIEDVTCVGGNGIAIGSLDQYLEDSNVENVRVDKLNVAPLQTDYCLGIGNLIRSALLDPQNKDEQLHFYSSSGGNAGLAAVIAARDLGYPCTVVVPFSTKPMMINKLWAAGAADVIQHGASWSDADTYLRKNYIYNQDTQHSSRRNIYLCPYDHPEIWKGAATMVSEMVDQLPPRDPSSTCNFPADAIVCSVGGGGLFNGIVEGVDSYLQSQAMNGKGNARRNVKILAAETHGADSLALSLQHGSLQSLPGITSLATSLGAVCVAEKTFQYASSPPAGIDVASVVGSDAEAARGVLRLADDLRLQVELACGISVEVAVGGRLRNLIPDLTPNSRVVIVVCGGSNITAEMIAEYRHQLESGWN</sequence>